<evidence type="ECO:0000313" key="9">
    <source>
        <dbReference type="EMBL" id="PPE73060.1"/>
    </source>
</evidence>
<feature type="transmembrane region" description="Helical" evidence="8">
    <location>
        <begin position="45"/>
        <end position="63"/>
    </location>
</feature>
<evidence type="ECO:0000256" key="5">
    <source>
        <dbReference type="ARBA" id="ARBA00022692"/>
    </source>
</evidence>
<dbReference type="PANTHER" id="PTHR30472:SF25">
    <property type="entry name" value="ABC TRANSPORTER PERMEASE PROTEIN MJ0876-RELATED"/>
    <property type="match status" value="1"/>
</dbReference>
<feature type="transmembrane region" description="Helical" evidence="8">
    <location>
        <begin position="136"/>
        <end position="158"/>
    </location>
</feature>
<organism evidence="9 10">
    <name type="scientific">Solimonas fluminis</name>
    <dbReference type="NCBI Taxonomy" id="2086571"/>
    <lineage>
        <taxon>Bacteria</taxon>
        <taxon>Pseudomonadati</taxon>
        <taxon>Pseudomonadota</taxon>
        <taxon>Gammaproteobacteria</taxon>
        <taxon>Nevskiales</taxon>
        <taxon>Nevskiaceae</taxon>
        <taxon>Solimonas</taxon>
    </lineage>
</organism>
<name>A0A2S5TDK4_9GAMM</name>
<dbReference type="Gene3D" id="1.10.3470.10">
    <property type="entry name" value="ABC transporter involved in vitamin B12 uptake, BtuC"/>
    <property type="match status" value="1"/>
</dbReference>
<evidence type="ECO:0000256" key="3">
    <source>
        <dbReference type="ARBA" id="ARBA00022448"/>
    </source>
</evidence>
<feature type="transmembrane region" description="Helical" evidence="8">
    <location>
        <begin position="103"/>
        <end position="124"/>
    </location>
</feature>
<dbReference type="GO" id="GO:0005886">
    <property type="term" value="C:plasma membrane"/>
    <property type="evidence" value="ECO:0007669"/>
    <property type="project" value="UniProtKB-SubCell"/>
</dbReference>
<dbReference type="AlphaFoldDB" id="A0A2S5TDK4"/>
<evidence type="ECO:0000256" key="8">
    <source>
        <dbReference type="SAM" id="Phobius"/>
    </source>
</evidence>
<comment type="caution">
    <text evidence="9">The sequence shown here is derived from an EMBL/GenBank/DDBJ whole genome shotgun (WGS) entry which is preliminary data.</text>
</comment>
<keyword evidence="10" id="KW-1185">Reference proteome</keyword>
<evidence type="ECO:0000256" key="2">
    <source>
        <dbReference type="ARBA" id="ARBA00007935"/>
    </source>
</evidence>
<feature type="transmembrane region" description="Helical" evidence="8">
    <location>
        <begin position="287"/>
        <end position="311"/>
    </location>
</feature>
<keyword evidence="4" id="KW-1003">Cell membrane</keyword>
<dbReference type="EMBL" id="PSNW01000008">
    <property type="protein sequence ID" value="PPE73060.1"/>
    <property type="molecule type" value="Genomic_DNA"/>
</dbReference>
<proteinExistence type="inferred from homology"/>
<keyword evidence="5 8" id="KW-0812">Transmembrane</keyword>
<protein>
    <submittedName>
        <fullName evidence="9">Heme ABC transporter permease</fullName>
    </submittedName>
</protein>
<dbReference type="PANTHER" id="PTHR30472">
    <property type="entry name" value="FERRIC ENTEROBACTIN TRANSPORT SYSTEM PERMEASE PROTEIN"/>
    <property type="match status" value="1"/>
</dbReference>
<evidence type="ECO:0000256" key="4">
    <source>
        <dbReference type="ARBA" id="ARBA00022475"/>
    </source>
</evidence>
<feature type="transmembrane region" description="Helical" evidence="8">
    <location>
        <begin position="326"/>
        <end position="346"/>
    </location>
</feature>
<keyword evidence="7 8" id="KW-0472">Membrane</keyword>
<evidence type="ECO:0000256" key="1">
    <source>
        <dbReference type="ARBA" id="ARBA00004651"/>
    </source>
</evidence>
<dbReference type="InterPro" id="IPR000522">
    <property type="entry name" value="ABC_transptr_permease_BtuC"/>
</dbReference>
<comment type="similarity">
    <text evidence="2">Belongs to the binding-protein-dependent transport system permease family. FecCD subfamily.</text>
</comment>
<dbReference type="Proteomes" id="UP000238220">
    <property type="component" value="Unassembled WGS sequence"/>
</dbReference>
<comment type="subcellular location">
    <subcellularLocation>
        <location evidence="1">Cell membrane</location>
        <topology evidence="1">Multi-pass membrane protein</topology>
    </subcellularLocation>
</comment>
<feature type="transmembrane region" description="Helical" evidence="8">
    <location>
        <begin position="238"/>
        <end position="257"/>
    </location>
</feature>
<dbReference type="GO" id="GO:0033214">
    <property type="term" value="P:siderophore-iron import into cell"/>
    <property type="evidence" value="ECO:0007669"/>
    <property type="project" value="TreeGrafter"/>
</dbReference>
<dbReference type="SUPFAM" id="SSF81345">
    <property type="entry name" value="ABC transporter involved in vitamin B12 uptake, BtuC"/>
    <property type="match status" value="1"/>
</dbReference>
<feature type="transmembrane region" description="Helical" evidence="8">
    <location>
        <begin position="355"/>
        <end position="376"/>
    </location>
</feature>
<evidence type="ECO:0000256" key="7">
    <source>
        <dbReference type="ARBA" id="ARBA00023136"/>
    </source>
</evidence>
<accession>A0A2S5TDK4</accession>
<evidence type="ECO:0000313" key="10">
    <source>
        <dbReference type="Proteomes" id="UP000238220"/>
    </source>
</evidence>
<keyword evidence="3" id="KW-0813">Transport</keyword>
<dbReference type="FunFam" id="1.10.3470.10:FF:000001">
    <property type="entry name" value="Vitamin B12 ABC transporter permease BtuC"/>
    <property type="match status" value="1"/>
</dbReference>
<gene>
    <name evidence="9" type="ORF">C3942_14630</name>
</gene>
<sequence>MDPSPRHGGSPLPQQTGRQSAAASPHPIFLRDAIVSPAVKRLPHLPLLLALGLALLLAAWMALANGPLPLPASKILAALGLPLDADLQDYEAATVLQLRLPRLVLALLVGSALACAGATMQGLFRNPLAEPGLAGISGGAALGAVGVIVLGASLPLLAERASLAALPLAAFLGGSLAALLVAGLARVDGHTRIGTLLLGGLAVNAVTGAGIGFLAQLADDLALRTAMFWMFGSLGKAGWDEIAVAAPLLVVSVALMIRDARALDALLLGEAEASHLGVDVEALKRRLLLLVVLSVSVAVAVSGIIGFIGLVTPHLIRLWAGPGHRFLLPASALLGALLLTLADVLARTLLAPAELAIGVITTLIGGPFFLLLLLGLRRRAELL</sequence>
<reference evidence="9 10" key="1">
    <citation type="submission" date="2018-02" db="EMBL/GenBank/DDBJ databases">
        <title>Genome sequencing of Solimonas sp. HR-BB.</title>
        <authorList>
            <person name="Lee Y."/>
            <person name="Jeon C.O."/>
        </authorList>
    </citation>
    <scope>NUCLEOTIDE SEQUENCE [LARGE SCALE GENOMIC DNA]</scope>
    <source>
        <strain evidence="9 10">HR-BB</strain>
    </source>
</reference>
<dbReference type="Pfam" id="PF01032">
    <property type="entry name" value="FecCD"/>
    <property type="match status" value="1"/>
</dbReference>
<keyword evidence="6 8" id="KW-1133">Transmembrane helix</keyword>
<dbReference type="OrthoDB" id="9055647at2"/>
<evidence type="ECO:0000256" key="6">
    <source>
        <dbReference type="ARBA" id="ARBA00022989"/>
    </source>
</evidence>
<dbReference type="InterPro" id="IPR037294">
    <property type="entry name" value="ABC_BtuC-like"/>
</dbReference>
<feature type="transmembrane region" description="Helical" evidence="8">
    <location>
        <begin position="164"/>
        <end position="184"/>
    </location>
</feature>
<feature type="transmembrane region" description="Helical" evidence="8">
    <location>
        <begin position="196"/>
        <end position="218"/>
    </location>
</feature>
<dbReference type="GO" id="GO:0022857">
    <property type="term" value="F:transmembrane transporter activity"/>
    <property type="evidence" value="ECO:0007669"/>
    <property type="project" value="InterPro"/>
</dbReference>
<dbReference type="CDD" id="cd06550">
    <property type="entry name" value="TM_ABC_iron-siderophores_like"/>
    <property type="match status" value="1"/>
</dbReference>